<dbReference type="AlphaFoldDB" id="A0A9P7YJM5"/>
<keyword evidence="3" id="KW-1185">Reference proteome</keyword>
<protein>
    <recommendedName>
        <fullName evidence="1">DUF7881 domain-containing protein</fullName>
    </recommendedName>
</protein>
<name>A0A9P7YJM5_9HELO</name>
<dbReference type="Pfam" id="PF25324">
    <property type="entry name" value="DUF7881"/>
    <property type="match status" value="1"/>
</dbReference>
<organism evidence="2 3">
    <name type="scientific">Amylocarpus encephaloides</name>
    <dbReference type="NCBI Taxonomy" id="45428"/>
    <lineage>
        <taxon>Eukaryota</taxon>
        <taxon>Fungi</taxon>
        <taxon>Dikarya</taxon>
        <taxon>Ascomycota</taxon>
        <taxon>Pezizomycotina</taxon>
        <taxon>Leotiomycetes</taxon>
        <taxon>Helotiales</taxon>
        <taxon>Helotiales incertae sedis</taxon>
        <taxon>Amylocarpus</taxon>
    </lineage>
</organism>
<dbReference type="InterPro" id="IPR057203">
    <property type="entry name" value="DUF7881"/>
</dbReference>
<dbReference type="Proteomes" id="UP000824998">
    <property type="component" value="Unassembled WGS sequence"/>
</dbReference>
<reference evidence="2" key="1">
    <citation type="journal article" date="2021" name="IMA Fungus">
        <title>Genomic characterization of three marine fungi, including Emericellopsis atlantica sp. nov. with signatures of a generalist lifestyle and marine biomass degradation.</title>
        <authorList>
            <person name="Hagestad O.C."/>
            <person name="Hou L."/>
            <person name="Andersen J.H."/>
            <person name="Hansen E.H."/>
            <person name="Altermark B."/>
            <person name="Li C."/>
            <person name="Kuhnert E."/>
            <person name="Cox R.J."/>
            <person name="Crous P.W."/>
            <person name="Spatafora J.W."/>
            <person name="Lail K."/>
            <person name="Amirebrahimi M."/>
            <person name="Lipzen A."/>
            <person name="Pangilinan J."/>
            <person name="Andreopoulos W."/>
            <person name="Hayes R.D."/>
            <person name="Ng V."/>
            <person name="Grigoriev I.V."/>
            <person name="Jackson S.A."/>
            <person name="Sutton T.D.S."/>
            <person name="Dobson A.D.W."/>
            <person name="Rama T."/>
        </authorList>
    </citation>
    <scope>NUCLEOTIDE SEQUENCE</scope>
    <source>
        <strain evidence="2">TRa018bII</strain>
    </source>
</reference>
<evidence type="ECO:0000259" key="1">
    <source>
        <dbReference type="Pfam" id="PF25324"/>
    </source>
</evidence>
<sequence length="169" mass="19337">MKTLDPLCRPISHNRSGGRNVHIFNTRDRSTLVGGLVLTTGVTNTNLYTMIEIFVIFSGEYVLQNGNRRYVIIRQVAIGASSNSRWDGFEAAHIFPLAFEGLWNDYNYGHDNYKIVCFYYDRNSIARTHCLRWNFPQALLVNMKGAGEPIFEHDFVPGSDIMGIKQTWI</sequence>
<dbReference type="EMBL" id="MU251447">
    <property type="protein sequence ID" value="KAG9234924.1"/>
    <property type="molecule type" value="Genomic_DNA"/>
</dbReference>
<gene>
    <name evidence="2" type="ORF">BJ875DRAFT_504372</name>
</gene>
<comment type="caution">
    <text evidence="2">The sequence shown here is derived from an EMBL/GenBank/DDBJ whole genome shotgun (WGS) entry which is preliminary data.</text>
</comment>
<feature type="domain" description="DUF7881" evidence="1">
    <location>
        <begin position="18"/>
        <end position="70"/>
    </location>
</feature>
<accession>A0A9P7YJM5</accession>
<proteinExistence type="predicted"/>
<evidence type="ECO:0000313" key="2">
    <source>
        <dbReference type="EMBL" id="KAG9234924.1"/>
    </source>
</evidence>
<evidence type="ECO:0000313" key="3">
    <source>
        <dbReference type="Proteomes" id="UP000824998"/>
    </source>
</evidence>